<organism evidence="1 2">
    <name type="scientific">Sphaerobolus stellatus (strain SS14)</name>
    <dbReference type="NCBI Taxonomy" id="990650"/>
    <lineage>
        <taxon>Eukaryota</taxon>
        <taxon>Fungi</taxon>
        <taxon>Dikarya</taxon>
        <taxon>Basidiomycota</taxon>
        <taxon>Agaricomycotina</taxon>
        <taxon>Agaricomycetes</taxon>
        <taxon>Phallomycetidae</taxon>
        <taxon>Geastrales</taxon>
        <taxon>Sphaerobolaceae</taxon>
        <taxon>Sphaerobolus</taxon>
    </lineage>
</organism>
<dbReference type="HOGENOM" id="CLU_2967538_0_0_1"/>
<dbReference type="AlphaFoldDB" id="A0A0C9UE11"/>
<dbReference type="Proteomes" id="UP000054279">
    <property type="component" value="Unassembled WGS sequence"/>
</dbReference>
<protein>
    <submittedName>
        <fullName evidence="1">Uncharacterized protein</fullName>
    </submittedName>
</protein>
<reference evidence="1 2" key="1">
    <citation type="submission" date="2014-06" db="EMBL/GenBank/DDBJ databases">
        <title>Evolutionary Origins and Diversification of the Mycorrhizal Mutualists.</title>
        <authorList>
            <consortium name="DOE Joint Genome Institute"/>
            <consortium name="Mycorrhizal Genomics Consortium"/>
            <person name="Kohler A."/>
            <person name="Kuo A."/>
            <person name="Nagy L.G."/>
            <person name="Floudas D."/>
            <person name="Copeland A."/>
            <person name="Barry K.W."/>
            <person name="Cichocki N."/>
            <person name="Veneault-Fourrey C."/>
            <person name="LaButti K."/>
            <person name="Lindquist E.A."/>
            <person name="Lipzen A."/>
            <person name="Lundell T."/>
            <person name="Morin E."/>
            <person name="Murat C."/>
            <person name="Riley R."/>
            <person name="Ohm R."/>
            <person name="Sun H."/>
            <person name="Tunlid A."/>
            <person name="Henrissat B."/>
            <person name="Grigoriev I.V."/>
            <person name="Hibbett D.S."/>
            <person name="Martin F."/>
        </authorList>
    </citation>
    <scope>NUCLEOTIDE SEQUENCE [LARGE SCALE GENOMIC DNA]</scope>
    <source>
        <strain evidence="1 2">SS14</strain>
    </source>
</reference>
<evidence type="ECO:0000313" key="1">
    <source>
        <dbReference type="EMBL" id="KIJ32964.1"/>
    </source>
</evidence>
<feature type="non-terminal residue" evidence="1">
    <location>
        <position position="59"/>
    </location>
</feature>
<proteinExistence type="predicted"/>
<name>A0A0C9UE11_SPHS4</name>
<gene>
    <name evidence="1" type="ORF">M422DRAFT_35669</name>
</gene>
<keyword evidence="2" id="KW-1185">Reference proteome</keyword>
<dbReference type="OrthoDB" id="10248897at2759"/>
<dbReference type="EMBL" id="KN837219">
    <property type="protein sequence ID" value="KIJ32964.1"/>
    <property type="molecule type" value="Genomic_DNA"/>
</dbReference>
<evidence type="ECO:0000313" key="2">
    <source>
        <dbReference type="Proteomes" id="UP000054279"/>
    </source>
</evidence>
<sequence>TCSDLLASFPPKNIRLTKLVDEIFERPKLETDDNFMQNTQTKKFWHELILRCVPSCFTL</sequence>
<accession>A0A0C9UE11</accession>